<dbReference type="Proteomes" id="UP000314294">
    <property type="component" value="Unassembled WGS sequence"/>
</dbReference>
<organism evidence="1 2">
    <name type="scientific">Liparis tanakae</name>
    <name type="common">Tanaka's snailfish</name>
    <dbReference type="NCBI Taxonomy" id="230148"/>
    <lineage>
        <taxon>Eukaryota</taxon>
        <taxon>Metazoa</taxon>
        <taxon>Chordata</taxon>
        <taxon>Craniata</taxon>
        <taxon>Vertebrata</taxon>
        <taxon>Euteleostomi</taxon>
        <taxon>Actinopterygii</taxon>
        <taxon>Neopterygii</taxon>
        <taxon>Teleostei</taxon>
        <taxon>Neoteleostei</taxon>
        <taxon>Acanthomorphata</taxon>
        <taxon>Eupercaria</taxon>
        <taxon>Perciformes</taxon>
        <taxon>Cottioidei</taxon>
        <taxon>Cottales</taxon>
        <taxon>Liparidae</taxon>
        <taxon>Liparis</taxon>
    </lineage>
</organism>
<dbReference type="EMBL" id="SRLO01000072">
    <property type="protein sequence ID" value="TNN78557.1"/>
    <property type="molecule type" value="Genomic_DNA"/>
</dbReference>
<sequence length="375" mass="41569">MPDDIIGSFTDAVCCVAVGRAFVKKVHNYFSGHLEMNGCNETQTGTLDRVLMIQTQQGSQAVWTGRLLGVDKAAQAGKAPPNRKHVSFLPGGPSAIHRRRTVCTSLHTGTHSAASALHLPSNSGPRLVPNWVNEEPTGGSDGCITADQSSCYQFQPFLDTAGITDGFQFVARFRGQRCGRNQRKQRTNSMELKNAADRRLPRIVLTRCLGQTLRRALSLQLWRVSSPVPSFTAQLDPFTINPVFPLRATPSTSRWRSIHSRAERAPHHPTSHRVVLGQTYMQLMNQAYQINQKLPDYGFEVHGSWKCINSTAVPRVSVSIHLAEPSDQGYGSDLIKTRRRFRKALARYAGPNRTLRPRSETAYVTGQSHVINGTM</sequence>
<reference evidence="1 2" key="1">
    <citation type="submission" date="2019-03" db="EMBL/GenBank/DDBJ databases">
        <title>First draft genome of Liparis tanakae, snailfish: a comprehensive survey of snailfish specific genes.</title>
        <authorList>
            <person name="Kim W."/>
            <person name="Song I."/>
            <person name="Jeong J.-H."/>
            <person name="Kim D."/>
            <person name="Kim S."/>
            <person name="Ryu S."/>
            <person name="Song J.Y."/>
            <person name="Lee S.K."/>
        </authorList>
    </citation>
    <scope>NUCLEOTIDE SEQUENCE [LARGE SCALE GENOMIC DNA]</scope>
    <source>
        <tissue evidence="1">Muscle</tissue>
    </source>
</reference>
<gene>
    <name evidence="1" type="ORF">EYF80_011152</name>
</gene>
<keyword evidence="2" id="KW-1185">Reference proteome</keyword>
<protein>
    <submittedName>
        <fullName evidence="1">Uncharacterized protein</fullName>
    </submittedName>
</protein>
<evidence type="ECO:0000313" key="1">
    <source>
        <dbReference type="EMBL" id="TNN78557.1"/>
    </source>
</evidence>
<accession>A0A4Z2ILC1</accession>
<evidence type="ECO:0000313" key="2">
    <source>
        <dbReference type="Proteomes" id="UP000314294"/>
    </source>
</evidence>
<comment type="caution">
    <text evidence="1">The sequence shown here is derived from an EMBL/GenBank/DDBJ whole genome shotgun (WGS) entry which is preliminary data.</text>
</comment>
<proteinExistence type="predicted"/>
<dbReference type="AlphaFoldDB" id="A0A4Z2ILC1"/>
<name>A0A4Z2ILC1_9TELE</name>